<gene>
    <name evidence="4" type="primary">Rpl13e</name>
</gene>
<evidence type="ECO:0000256" key="1">
    <source>
        <dbReference type="ARBA" id="ARBA00005640"/>
    </source>
</evidence>
<dbReference type="PANTHER" id="PTHR11722:SF0">
    <property type="entry name" value="LARGE RIBOSOMAL SUBUNIT PROTEIN EL13"/>
    <property type="match status" value="1"/>
</dbReference>
<keyword evidence="3" id="KW-0687">Ribonucleoprotein</keyword>
<dbReference type="EMBL" id="KX235453">
    <property type="protein sequence ID" value="ANM86182.1"/>
    <property type="molecule type" value="mRNA"/>
</dbReference>
<evidence type="ECO:0000256" key="3">
    <source>
        <dbReference type="ARBA" id="ARBA00023274"/>
    </source>
</evidence>
<dbReference type="Pfam" id="PF01294">
    <property type="entry name" value="Ribosomal_L13e"/>
    <property type="match status" value="1"/>
</dbReference>
<dbReference type="Gene3D" id="1.20.5.110">
    <property type="match status" value="1"/>
</dbReference>
<evidence type="ECO:0000256" key="2">
    <source>
        <dbReference type="ARBA" id="ARBA00022980"/>
    </source>
</evidence>
<dbReference type="GO" id="GO:0003723">
    <property type="term" value="F:RNA binding"/>
    <property type="evidence" value="ECO:0007669"/>
    <property type="project" value="TreeGrafter"/>
</dbReference>
<name>A0A192ZI29_9EUKA</name>
<dbReference type="GO" id="GO:0003735">
    <property type="term" value="F:structural constituent of ribosome"/>
    <property type="evidence" value="ECO:0007669"/>
    <property type="project" value="InterPro"/>
</dbReference>
<dbReference type="InterPro" id="IPR001380">
    <property type="entry name" value="Ribosomal_eL13"/>
</dbReference>
<protein>
    <submittedName>
        <fullName evidence="4">60S ribosomal protein L13-1</fullName>
    </submittedName>
</protein>
<dbReference type="AlphaFoldDB" id="A0A192ZI29"/>
<comment type="similarity">
    <text evidence="1">Belongs to the eukaryotic ribosomal protein eL13 family.</text>
</comment>
<keyword evidence="2 4" id="KW-0689">Ribosomal protein</keyword>
<dbReference type="GO" id="GO:0006412">
    <property type="term" value="P:translation"/>
    <property type="evidence" value="ECO:0007669"/>
    <property type="project" value="InterPro"/>
</dbReference>
<organism evidence="4">
    <name type="scientific">Stygiella incarcerata</name>
    <dbReference type="NCBI Taxonomy" id="1712417"/>
    <lineage>
        <taxon>Eukaryota</taxon>
        <taxon>Discoba</taxon>
        <taxon>Jakobida</taxon>
        <taxon>Andalucina</taxon>
        <taxon>Stygiellidae</taxon>
        <taxon>Stygiella</taxon>
    </lineage>
</organism>
<evidence type="ECO:0000313" key="4">
    <source>
        <dbReference type="EMBL" id="ANM86182.1"/>
    </source>
</evidence>
<sequence>MVKHNNVVPNGHFSKQWMGRVKTWLDQPKRKETRRRLRAAKAAAIFPRPVKGAVRPLVQCPTVKYNLKERMGRGFTVEELKGAAIPLRYAQTIGIAIDRRRRNRSAERLTKNIQRLKEYMSRLVVYPLHGMKAGDVEQMKGVVMPIEKTVPEVEFSAITDADKKFRAYDTLRMARVDAHLVGFRVKKAQKAQN</sequence>
<dbReference type="HAMAP" id="MF_00499">
    <property type="entry name" value="Ribosomal_eL13"/>
    <property type="match status" value="1"/>
</dbReference>
<reference evidence="4" key="1">
    <citation type="submission" date="2016-05" db="EMBL/GenBank/DDBJ databases">
        <title>Novel hydrogenosomes in the microaerophilic jakobid Stygiella incarcerata.</title>
        <authorList>
            <person name="Leger M.M."/>
            <person name="Eme L."/>
            <person name="Hug L.A."/>
            <person name="Roger A.J."/>
        </authorList>
    </citation>
    <scope>NUCLEOTIDE SEQUENCE</scope>
</reference>
<dbReference type="PANTHER" id="PTHR11722">
    <property type="entry name" value="60S RIBOSOMAL PROTEIN L13"/>
    <property type="match status" value="1"/>
</dbReference>
<accession>A0A192ZI29</accession>
<dbReference type="GO" id="GO:0022625">
    <property type="term" value="C:cytosolic large ribosomal subunit"/>
    <property type="evidence" value="ECO:0007669"/>
    <property type="project" value="TreeGrafter"/>
</dbReference>
<proteinExistence type="evidence at transcript level"/>